<proteinExistence type="predicted"/>
<reference evidence="1 2" key="1">
    <citation type="submission" date="2019-03" db="EMBL/GenBank/DDBJ databases">
        <authorList>
            <consortium name="Pathogen Informatics"/>
        </authorList>
    </citation>
    <scope>NUCLEOTIDE SEQUENCE [LARGE SCALE GENOMIC DNA]</scope>
    <source>
        <strain evidence="1 2">NCTC12998</strain>
    </source>
</reference>
<protein>
    <submittedName>
        <fullName evidence="1">Uncharacterized protein</fullName>
    </submittedName>
</protein>
<evidence type="ECO:0000313" key="2">
    <source>
        <dbReference type="Proteomes" id="UP000345637"/>
    </source>
</evidence>
<sequence>MSNGLGKIMPVAAEFPGHLGANVIRPTGRADLWSRHYSF</sequence>
<dbReference type="AlphaFoldDB" id="A0A485AGB3"/>
<evidence type="ECO:0000313" key="1">
    <source>
        <dbReference type="EMBL" id="VFS60034.1"/>
    </source>
</evidence>
<dbReference type="EMBL" id="CAADJE010000015">
    <property type="protein sequence ID" value="VFS60034.1"/>
    <property type="molecule type" value="Genomic_DNA"/>
</dbReference>
<dbReference type="Proteomes" id="UP000345637">
    <property type="component" value="Unassembled WGS sequence"/>
</dbReference>
<gene>
    <name evidence="1" type="ORF">NCTC12998_01210</name>
</gene>
<organism evidence="1 2">
    <name type="scientific">Raoultella planticola</name>
    <name type="common">Klebsiella planticola</name>
    <dbReference type="NCBI Taxonomy" id="575"/>
    <lineage>
        <taxon>Bacteria</taxon>
        <taxon>Pseudomonadati</taxon>
        <taxon>Pseudomonadota</taxon>
        <taxon>Gammaproteobacteria</taxon>
        <taxon>Enterobacterales</taxon>
        <taxon>Enterobacteriaceae</taxon>
        <taxon>Klebsiella/Raoultella group</taxon>
        <taxon>Raoultella</taxon>
    </lineage>
</organism>
<accession>A0A485AGB3</accession>
<name>A0A485AGB3_RAOPL</name>